<feature type="domain" description="2EXR" evidence="1">
    <location>
        <begin position="32"/>
        <end position="133"/>
    </location>
</feature>
<evidence type="ECO:0000259" key="1">
    <source>
        <dbReference type="Pfam" id="PF20150"/>
    </source>
</evidence>
<name>A0ABR1V1W6_9PEZI</name>
<dbReference type="Pfam" id="PF20150">
    <property type="entry name" value="2EXR"/>
    <property type="match status" value="1"/>
</dbReference>
<dbReference type="PANTHER" id="PTHR35910:SF1">
    <property type="entry name" value="2EXR DOMAIN-CONTAINING PROTEIN"/>
    <property type="match status" value="1"/>
</dbReference>
<evidence type="ECO:0000313" key="2">
    <source>
        <dbReference type="EMBL" id="KAK8064281.1"/>
    </source>
</evidence>
<sequence>MASDLDLVSKMENQLVISPRKTESVTESPTEFHPFVRLPIELRTQIWEELIPEIHDRIIWVREPGWLKVDRKRFTSVLLHVSPESRQIYLTRFPIALTVRIRLESFNPFALHPLSTDWYERGVVFINPVHDILAIGQPWPEPSWRNSDTSYNDEYCRENPYLADDYALLAQQLRREKPRNRIRKVIEFPVSNSCNPGTWAVDISEDVDYYG</sequence>
<reference evidence="2 3" key="1">
    <citation type="submission" date="2023-01" db="EMBL/GenBank/DDBJ databases">
        <title>Analysis of 21 Apiospora genomes using comparative genomics revels a genus with tremendous synthesis potential of carbohydrate active enzymes and secondary metabolites.</title>
        <authorList>
            <person name="Sorensen T."/>
        </authorList>
    </citation>
    <scope>NUCLEOTIDE SEQUENCE [LARGE SCALE GENOMIC DNA]</scope>
    <source>
        <strain evidence="2 3">CBS 83171</strain>
    </source>
</reference>
<evidence type="ECO:0000313" key="3">
    <source>
        <dbReference type="Proteomes" id="UP001446871"/>
    </source>
</evidence>
<protein>
    <recommendedName>
        <fullName evidence="1">2EXR domain-containing protein</fullName>
    </recommendedName>
</protein>
<dbReference type="PANTHER" id="PTHR35910">
    <property type="entry name" value="2EXR DOMAIN-CONTAINING PROTEIN"/>
    <property type="match status" value="1"/>
</dbReference>
<accession>A0ABR1V1W6</accession>
<dbReference type="Proteomes" id="UP001446871">
    <property type="component" value="Unassembled WGS sequence"/>
</dbReference>
<comment type="caution">
    <text evidence="2">The sequence shown here is derived from an EMBL/GenBank/DDBJ whole genome shotgun (WGS) entry which is preliminary data.</text>
</comment>
<organism evidence="2 3">
    <name type="scientific">Apiospora saccharicola</name>
    <dbReference type="NCBI Taxonomy" id="335842"/>
    <lineage>
        <taxon>Eukaryota</taxon>
        <taxon>Fungi</taxon>
        <taxon>Dikarya</taxon>
        <taxon>Ascomycota</taxon>
        <taxon>Pezizomycotina</taxon>
        <taxon>Sordariomycetes</taxon>
        <taxon>Xylariomycetidae</taxon>
        <taxon>Amphisphaeriales</taxon>
        <taxon>Apiosporaceae</taxon>
        <taxon>Apiospora</taxon>
    </lineage>
</organism>
<dbReference type="EMBL" id="JAQQWM010000005">
    <property type="protein sequence ID" value="KAK8064281.1"/>
    <property type="molecule type" value="Genomic_DNA"/>
</dbReference>
<dbReference type="InterPro" id="IPR045518">
    <property type="entry name" value="2EXR"/>
</dbReference>
<gene>
    <name evidence="2" type="ORF">PG996_008933</name>
</gene>
<keyword evidence="3" id="KW-1185">Reference proteome</keyword>
<proteinExistence type="predicted"/>